<dbReference type="GO" id="GO:0006952">
    <property type="term" value="P:defense response"/>
    <property type="evidence" value="ECO:0007669"/>
    <property type="project" value="UniProtKB-ARBA"/>
</dbReference>
<keyword evidence="16" id="KW-0675">Receptor</keyword>
<keyword evidence="8 20" id="KW-0812">Transmembrane</keyword>
<evidence type="ECO:0000256" key="20">
    <source>
        <dbReference type="SAM" id="Phobius"/>
    </source>
</evidence>
<dbReference type="OrthoDB" id="676979at2759"/>
<dbReference type="FunFam" id="3.80.10.10:FF:000383">
    <property type="entry name" value="Leucine-rich repeat receptor protein kinase EMS1"/>
    <property type="match status" value="1"/>
</dbReference>
<dbReference type="Proteomes" id="UP001085076">
    <property type="component" value="Miscellaneous, Linkage group lg07"/>
</dbReference>
<evidence type="ECO:0000256" key="19">
    <source>
        <dbReference type="SAM" id="MobiDB-lite"/>
    </source>
</evidence>
<keyword evidence="13 18" id="KW-0067">ATP-binding</keyword>
<dbReference type="Pfam" id="PF00560">
    <property type="entry name" value="LRR_1"/>
    <property type="match status" value="6"/>
</dbReference>
<comment type="subcellular location">
    <subcellularLocation>
        <location evidence="1">Cell membrane</location>
        <topology evidence="1">Single-pass type I membrane protein</topology>
    </subcellularLocation>
</comment>
<reference evidence="23" key="1">
    <citation type="submission" date="2021-03" db="EMBL/GenBank/DDBJ databases">
        <authorList>
            <person name="Li Z."/>
            <person name="Yang C."/>
        </authorList>
    </citation>
    <scope>NUCLEOTIDE SEQUENCE</scope>
    <source>
        <strain evidence="23">Dzin_1.0</strain>
        <tissue evidence="23">Leaf</tissue>
    </source>
</reference>
<evidence type="ECO:0000259" key="22">
    <source>
        <dbReference type="PROSITE" id="PS50011"/>
    </source>
</evidence>
<keyword evidence="24" id="KW-1185">Reference proteome</keyword>
<evidence type="ECO:0000256" key="14">
    <source>
        <dbReference type="ARBA" id="ARBA00022989"/>
    </source>
</evidence>
<organism evidence="23 24">
    <name type="scientific">Dioscorea zingiberensis</name>
    <dbReference type="NCBI Taxonomy" id="325984"/>
    <lineage>
        <taxon>Eukaryota</taxon>
        <taxon>Viridiplantae</taxon>
        <taxon>Streptophyta</taxon>
        <taxon>Embryophyta</taxon>
        <taxon>Tracheophyta</taxon>
        <taxon>Spermatophyta</taxon>
        <taxon>Magnoliopsida</taxon>
        <taxon>Liliopsida</taxon>
        <taxon>Dioscoreales</taxon>
        <taxon>Dioscoreaceae</taxon>
        <taxon>Dioscorea</taxon>
    </lineage>
</organism>
<comment type="similarity">
    <text evidence="2">Belongs to the protein kinase superfamily. Ser/Thr protein kinase family.</text>
</comment>
<dbReference type="PROSITE" id="PS00107">
    <property type="entry name" value="PROTEIN_KINASE_ATP"/>
    <property type="match status" value="1"/>
</dbReference>
<evidence type="ECO:0000313" key="24">
    <source>
        <dbReference type="Proteomes" id="UP001085076"/>
    </source>
</evidence>
<dbReference type="AlphaFoldDB" id="A0A9D5C6J6"/>
<comment type="similarity">
    <text evidence="3">Belongs to the RLP family.</text>
</comment>
<feature type="compositionally biased region" description="Polar residues" evidence="19">
    <location>
        <begin position="1092"/>
        <end position="1120"/>
    </location>
</feature>
<dbReference type="InterPro" id="IPR032675">
    <property type="entry name" value="LRR_dom_sf"/>
</dbReference>
<feature type="region of interest" description="Disordered" evidence="19">
    <location>
        <begin position="1083"/>
        <end position="1120"/>
    </location>
</feature>
<dbReference type="PANTHER" id="PTHR48052">
    <property type="entry name" value="UNNAMED PRODUCT"/>
    <property type="match status" value="1"/>
</dbReference>
<feature type="signal peptide" evidence="21">
    <location>
        <begin position="1"/>
        <end position="34"/>
    </location>
</feature>
<evidence type="ECO:0000256" key="10">
    <source>
        <dbReference type="ARBA" id="ARBA00022737"/>
    </source>
</evidence>
<evidence type="ECO:0000256" key="5">
    <source>
        <dbReference type="ARBA" id="ARBA00022527"/>
    </source>
</evidence>
<dbReference type="SUPFAM" id="SSF52047">
    <property type="entry name" value="RNI-like"/>
    <property type="match status" value="1"/>
</dbReference>
<dbReference type="Gene3D" id="3.80.10.10">
    <property type="entry name" value="Ribonuclease Inhibitor"/>
    <property type="match status" value="4"/>
</dbReference>
<dbReference type="InterPro" id="IPR017441">
    <property type="entry name" value="Protein_kinase_ATP_BS"/>
</dbReference>
<dbReference type="GO" id="GO:0051707">
    <property type="term" value="P:response to other organism"/>
    <property type="evidence" value="ECO:0007669"/>
    <property type="project" value="UniProtKB-ARBA"/>
</dbReference>
<keyword evidence="10" id="KW-0677">Repeat</keyword>
<accession>A0A9D5C6J6</accession>
<evidence type="ECO:0000256" key="3">
    <source>
        <dbReference type="ARBA" id="ARBA00009592"/>
    </source>
</evidence>
<sequence length="1120" mass="120181">MMPRSWHHHHHLLLLLHLSIFSLTLLSIPPPSSSSSSSSSLPLSKNKQVLALYSWINSTSSFSSPFPDWNPSDQTPCNWTSISCNSFSAVTSINIVSVSLATSLPITLCDSLPSLSSLTVSGANLTGVIPASISSCSSLSLLDLSSNSLSGPIPTELGSLSSLHHLLLYDNRLSGPLPDSLGDLSNLESLRAGGNRDLSGPIPPTFSNLSKLTVLGLADTKISGAIPPELGNLKNLQTLSIYTAMLSGAIPPELGNCTALINLFLYENSLSGPLPSSLGRLSDLERMLLWQNSISGPIPDSFGNLSSLQMMDLSINSISGAIPSSLGSLVNLQELMLSDNNVSGSIPPSLANITALSQLQLDTNQISGLIPPELGGLPALNVLFAWQNQLEGSVPPSLSNLSALQALDLSHNHLTGAIPPGLFLLPNLTKLLLLSNDISGVIPPEIGGCRALIRLRLGSNRIAGAIPKEIGGLASINFLDLSGNRLSGEVPDEIGNCSQLQMVNLSNNTLTGSLPSSLASIPRLQILDVSLNQLNGQIPDAFGQLVTMSKLLLAGNALSGGIPESLGDCSGLELLDLSDNQFSGRIPNKLCDIEGLDIALNLSRNMLTGPIPEKMSQLSKLSVLDLSYNQLDGSLTPLAGIENLVTLNVSNNNFTGYLPDTKLFRQLSTSDLAGNQGLCTHGGDVCFVSMDSNGKPVISSVEESRRLHRLKLAIALLITLTVALLLGMLGIIRARRMGRRRNGDHEDDAEMGGEMSWPWQFTPFQKLNFSVEQVVRSLVDANVIGKGCSGVVYRVNTDNGDVIAVKKLWPNTAAVAMKEDNNNNSSKVRDSFSAEVRTLGSIRHKNIVRFLGCCWNRSTRLLMYDYMANGSLGALLHERNGFSLEWDLRYKIILGAAQGLAYLHHDCVPPIVHRDIKANNILIGLDFEPYIADFGLAKLVEDGEFGRSSNTVAGSYGYIAPEYGYMMKITEKSDVYSYGVVVLEVLTGKQPIDPTIPDGLHVVDWVRRKKVNLEVLDPSLLGRPESEIEEMQQALGVALLCVNPMPDERPTMKDVAAMLKEIRHEREEYAKVDVLLKGGSSPLVNDADRTVPTASTSSALLSQRSHSNKSNDTSFSAASI</sequence>
<keyword evidence="14 20" id="KW-1133">Transmembrane helix</keyword>
<dbReference type="SMART" id="SM00369">
    <property type="entry name" value="LRR_TYP"/>
    <property type="match status" value="8"/>
</dbReference>
<comment type="caution">
    <text evidence="23">The sequence shown here is derived from an EMBL/GenBank/DDBJ whole genome shotgun (WGS) entry which is preliminary data.</text>
</comment>
<dbReference type="PROSITE" id="PS00108">
    <property type="entry name" value="PROTEIN_KINASE_ST"/>
    <property type="match status" value="1"/>
</dbReference>
<dbReference type="Pfam" id="PF23598">
    <property type="entry name" value="LRR_14"/>
    <property type="match status" value="1"/>
</dbReference>
<keyword evidence="12" id="KW-0418">Kinase</keyword>
<dbReference type="InterPro" id="IPR013210">
    <property type="entry name" value="LRR_N_plant-typ"/>
</dbReference>
<evidence type="ECO:0000256" key="17">
    <source>
        <dbReference type="ARBA" id="ARBA00023180"/>
    </source>
</evidence>
<dbReference type="Pfam" id="PF07714">
    <property type="entry name" value="PK_Tyr_Ser-Thr"/>
    <property type="match status" value="1"/>
</dbReference>
<evidence type="ECO:0000313" key="23">
    <source>
        <dbReference type="EMBL" id="KAJ0967224.1"/>
    </source>
</evidence>
<dbReference type="GO" id="GO:0004674">
    <property type="term" value="F:protein serine/threonine kinase activity"/>
    <property type="evidence" value="ECO:0007669"/>
    <property type="project" value="UniProtKB-KW"/>
</dbReference>
<dbReference type="InterPro" id="IPR008271">
    <property type="entry name" value="Ser/Thr_kinase_AS"/>
</dbReference>
<reference evidence="23" key="2">
    <citation type="journal article" date="2022" name="Hortic Res">
        <title>The genome of Dioscorea zingiberensis sheds light on the biosynthesis, origin and evolution of the medicinally important diosgenin saponins.</title>
        <authorList>
            <person name="Li Y."/>
            <person name="Tan C."/>
            <person name="Li Z."/>
            <person name="Guo J."/>
            <person name="Li S."/>
            <person name="Chen X."/>
            <person name="Wang C."/>
            <person name="Dai X."/>
            <person name="Yang H."/>
            <person name="Song W."/>
            <person name="Hou L."/>
            <person name="Xu J."/>
            <person name="Tong Z."/>
            <person name="Xu A."/>
            <person name="Yuan X."/>
            <person name="Wang W."/>
            <person name="Yang Q."/>
            <person name="Chen L."/>
            <person name="Sun Z."/>
            <person name="Wang K."/>
            <person name="Pan B."/>
            <person name="Chen J."/>
            <person name="Bao Y."/>
            <person name="Liu F."/>
            <person name="Qi X."/>
            <person name="Gang D.R."/>
            <person name="Wen J."/>
            <person name="Li J."/>
        </authorList>
    </citation>
    <scope>NUCLEOTIDE SEQUENCE</scope>
    <source>
        <strain evidence="23">Dzin_1.0</strain>
    </source>
</reference>
<evidence type="ECO:0000256" key="11">
    <source>
        <dbReference type="ARBA" id="ARBA00022741"/>
    </source>
</evidence>
<dbReference type="PRINTS" id="PR00019">
    <property type="entry name" value="LEURICHRPT"/>
</dbReference>
<evidence type="ECO:0000256" key="18">
    <source>
        <dbReference type="PROSITE-ProRule" id="PRU10141"/>
    </source>
</evidence>
<dbReference type="GO" id="GO:0009791">
    <property type="term" value="P:post-embryonic development"/>
    <property type="evidence" value="ECO:0007669"/>
    <property type="project" value="UniProtKB-ARBA"/>
</dbReference>
<evidence type="ECO:0000256" key="1">
    <source>
        <dbReference type="ARBA" id="ARBA00004251"/>
    </source>
</evidence>
<dbReference type="FunFam" id="3.80.10.10:FF:000453">
    <property type="entry name" value="Leucine-rich receptor-like protein kinase family protein"/>
    <property type="match status" value="1"/>
</dbReference>
<dbReference type="PROSITE" id="PS50011">
    <property type="entry name" value="PROTEIN_KINASE_DOM"/>
    <property type="match status" value="1"/>
</dbReference>
<dbReference type="InterPro" id="IPR011009">
    <property type="entry name" value="Kinase-like_dom_sf"/>
</dbReference>
<feature type="domain" description="Protein kinase" evidence="22">
    <location>
        <begin position="778"/>
        <end position="1067"/>
    </location>
</feature>
<keyword evidence="9 21" id="KW-0732">Signal</keyword>
<dbReference type="SMART" id="SM00220">
    <property type="entry name" value="S_TKc"/>
    <property type="match status" value="1"/>
</dbReference>
<dbReference type="PANTHER" id="PTHR48052:SF29">
    <property type="entry name" value="PROTEIN KINASE DOMAIN-CONTAINING PROTEIN"/>
    <property type="match status" value="1"/>
</dbReference>
<feature type="binding site" evidence="18">
    <location>
        <position position="807"/>
    </location>
    <ligand>
        <name>ATP</name>
        <dbReference type="ChEBI" id="CHEBI:30616"/>
    </ligand>
</feature>
<dbReference type="Pfam" id="PF08263">
    <property type="entry name" value="LRRNT_2"/>
    <property type="match status" value="1"/>
</dbReference>
<evidence type="ECO:0000256" key="7">
    <source>
        <dbReference type="ARBA" id="ARBA00022679"/>
    </source>
</evidence>
<keyword evidence="15 20" id="KW-0472">Membrane</keyword>
<evidence type="ECO:0000256" key="12">
    <source>
        <dbReference type="ARBA" id="ARBA00022777"/>
    </source>
</evidence>
<evidence type="ECO:0000256" key="2">
    <source>
        <dbReference type="ARBA" id="ARBA00008684"/>
    </source>
</evidence>
<dbReference type="FunFam" id="3.30.200.20:FF:000517">
    <property type="entry name" value="probable LRR receptor-like serine/threonine-protein kinase At1g34110"/>
    <property type="match status" value="1"/>
</dbReference>
<dbReference type="SUPFAM" id="SSF56112">
    <property type="entry name" value="Protein kinase-like (PK-like)"/>
    <property type="match status" value="1"/>
</dbReference>
<keyword evidence="5" id="KW-0723">Serine/threonine-protein kinase</keyword>
<dbReference type="Gene3D" id="3.30.200.20">
    <property type="entry name" value="Phosphorylase Kinase, domain 1"/>
    <property type="match status" value="1"/>
</dbReference>
<dbReference type="InterPro" id="IPR055414">
    <property type="entry name" value="LRR_R13L4/SHOC2-like"/>
</dbReference>
<dbReference type="EMBL" id="JAGGNH010000007">
    <property type="protein sequence ID" value="KAJ0967224.1"/>
    <property type="molecule type" value="Genomic_DNA"/>
</dbReference>
<proteinExistence type="inferred from homology"/>
<keyword evidence="7" id="KW-0808">Transferase</keyword>
<dbReference type="GO" id="GO:0005886">
    <property type="term" value="C:plasma membrane"/>
    <property type="evidence" value="ECO:0007669"/>
    <property type="project" value="UniProtKB-SubCell"/>
</dbReference>
<dbReference type="SUPFAM" id="SSF52058">
    <property type="entry name" value="L domain-like"/>
    <property type="match status" value="2"/>
</dbReference>
<evidence type="ECO:0000256" key="6">
    <source>
        <dbReference type="ARBA" id="ARBA00022614"/>
    </source>
</evidence>
<dbReference type="FunFam" id="3.80.10.10:FF:000333">
    <property type="entry name" value="LRR receptor-like serine/threonine-protein kinase RCH1"/>
    <property type="match status" value="1"/>
</dbReference>
<dbReference type="FunFam" id="3.80.10.10:FF:000400">
    <property type="entry name" value="Nuclear pore complex protein NUP107"/>
    <property type="match status" value="1"/>
</dbReference>
<evidence type="ECO:0000256" key="16">
    <source>
        <dbReference type="ARBA" id="ARBA00023170"/>
    </source>
</evidence>
<dbReference type="Pfam" id="PF13855">
    <property type="entry name" value="LRR_8"/>
    <property type="match status" value="1"/>
</dbReference>
<evidence type="ECO:0000256" key="8">
    <source>
        <dbReference type="ARBA" id="ARBA00022692"/>
    </source>
</evidence>
<keyword evidence="17" id="KW-0325">Glycoprotein</keyword>
<evidence type="ECO:0000256" key="21">
    <source>
        <dbReference type="SAM" id="SignalP"/>
    </source>
</evidence>
<keyword evidence="6" id="KW-0433">Leucine-rich repeat</keyword>
<dbReference type="InterPro" id="IPR001245">
    <property type="entry name" value="Ser-Thr/Tyr_kinase_cat_dom"/>
</dbReference>
<dbReference type="PROSITE" id="PS51450">
    <property type="entry name" value="LRR"/>
    <property type="match status" value="1"/>
</dbReference>
<dbReference type="GO" id="GO:0001653">
    <property type="term" value="F:peptide receptor activity"/>
    <property type="evidence" value="ECO:0007669"/>
    <property type="project" value="UniProtKB-ARBA"/>
</dbReference>
<keyword evidence="4" id="KW-1003">Cell membrane</keyword>
<evidence type="ECO:0000256" key="15">
    <source>
        <dbReference type="ARBA" id="ARBA00023136"/>
    </source>
</evidence>
<name>A0A9D5C6J6_9LILI</name>
<dbReference type="InterPro" id="IPR000719">
    <property type="entry name" value="Prot_kinase_dom"/>
</dbReference>
<protein>
    <recommendedName>
        <fullName evidence="22">Protein kinase domain-containing protein</fullName>
    </recommendedName>
</protein>
<evidence type="ECO:0000256" key="13">
    <source>
        <dbReference type="ARBA" id="ARBA00022840"/>
    </source>
</evidence>
<dbReference type="InterPro" id="IPR001611">
    <property type="entry name" value="Leu-rich_rpt"/>
</dbReference>
<dbReference type="Gene3D" id="1.10.510.10">
    <property type="entry name" value="Transferase(Phosphotransferase) domain 1"/>
    <property type="match status" value="1"/>
</dbReference>
<evidence type="ECO:0000256" key="9">
    <source>
        <dbReference type="ARBA" id="ARBA00022729"/>
    </source>
</evidence>
<dbReference type="GO" id="GO:0005524">
    <property type="term" value="F:ATP binding"/>
    <property type="evidence" value="ECO:0007669"/>
    <property type="project" value="UniProtKB-UniRule"/>
</dbReference>
<feature type="transmembrane region" description="Helical" evidence="20">
    <location>
        <begin position="712"/>
        <end position="732"/>
    </location>
</feature>
<dbReference type="FunFam" id="1.10.510.10:FF:000276">
    <property type="entry name" value="LRR receptor-like serine/threonine-protein kinase RCH1"/>
    <property type="match status" value="1"/>
</dbReference>
<gene>
    <name evidence="23" type="ORF">J5N97_024141</name>
</gene>
<dbReference type="InterPro" id="IPR003591">
    <property type="entry name" value="Leu-rich_rpt_typical-subtyp"/>
</dbReference>
<keyword evidence="11 18" id="KW-0547">Nucleotide-binding</keyword>
<feature type="chain" id="PRO_5039579245" description="Protein kinase domain-containing protein" evidence="21">
    <location>
        <begin position="35"/>
        <end position="1120"/>
    </location>
</feature>
<evidence type="ECO:0000256" key="4">
    <source>
        <dbReference type="ARBA" id="ARBA00022475"/>
    </source>
</evidence>